<dbReference type="InterPro" id="IPR027417">
    <property type="entry name" value="P-loop_NTPase"/>
</dbReference>
<dbReference type="InterPro" id="IPR039421">
    <property type="entry name" value="Type_1_exporter"/>
</dbReference>
<dbReference type="GO" id="GO:0042626">
    <property type="term" value="F:ATPase-coupled transmembrane transporter activity"/>
    <property type="evidence" value="ECO:0007669"/>
    <property type="project" value="TreeGrafter"/>
</dbReference>
<organism evidence="2">
    <name type="scientific">marine sediment metagenome</name>
    <dbReference type="NCBI Taxonomy" id="412755"/>
    <lineage>
        <taxon>unclassified sequences</taxon>
        <taxon>metagenomes</taxon>
        <taxon>ecological metagenomes</taxon>
    </lineage>
</organism>
<accession>X1UYZ7</accession>
<proteinExistence type="predicted"/>
<feature type="domain" description="ABC transporter" evidence="1">
    <location>
        <begin position="5"/>
        <end position="103"/>
    </location>
</feature>
<dbReference type="GO" id="GO:0016887">
    <property type="term" value="F:ATP hydrolysis activity"/>
    <property type="evidence" value="ECO:0007669"/>
    <property type="project" value="InterPro"/>
</dbReference>
<feature type="non-terminal residue" evidence="2">
    <location>
        <position position="1"/>
    </location>
</feature>
<reference evidence="2" key="1">
    <citation type="journal article" date="2014" name="Front. Microbiol.">
        <title>High frequency of phylogenetically diverse reductive dehalogenase-homologous genes in deep subseafloor sedimentary metagenomes.</title>
        <authorList>
            <person name="Kawai M."/>
            <person name="Futagami T."/>
            <person name="Toyoda A."/>
            <person name="Takaki Y."/>
            <person name="Nishi S."/>
            <person name="Hori S."/>
            <person name="Arai W."/>
            <person name="Tsubouchi T."/>
            <person name="Morono Y."/>
            <person name="Uchiyama I."/>
            <person name="Ito T."/>
            <person name="Fujiyama A."/>
            <person name="Inagaki F."/>
            <person name="Takami H."/>
        </authorList>
    </citation>
    <scope>NUCLEOTIDE SEQUENCE</scope>
    <source>
        <strain evidence="2">Expedition CK06-06</strain>
    </source>
</reference>
<dbReference type="PANTHER" id="PTHR24221">
    <property type="entry name" value="ATP-BINDING CASSETTE SUB-FAMILY B"/>
    <property type="match status" value="1"/>
</dbReference>
<dbReference type="InterPro" id="IPR003439">
    <property type="entry name" value="ABC_transporter-like_ATP-bd"/>
</dbReference>
<dbReference type="SUPFAM" id="SSF52540">
    <property type="entry name" value="P-loop containing nucleoside triphosphate hydrolases"/>
    <property type="match status" value="1"/>
</dbReference>
<sequence>DIRKVKLASLRKEISIVSQETILFNGSIRNNIAYGKIEASDKEVISAAKQANAHNFIIGQRDGYDTQVGERGVKLSGGERQRIAIARAIIRDPRILILDEATSSL</sequence>
<name>X1UYZ7_9ZZZZ</name>
<comment type="caution">
    <text evidence="2">The sequence shown here is derived from an EMBL/GenBank/DDBJ whole genome shotgun (WGS) entry which is preliminary data.</text>
</comment>
<gene>
    <name evidence="2" type="ORF">S12H4_61775</name>
</gene>
<evidence type="ECO:0000313" key="2">
    <source>
        <dbReference type="EMBL" id="GAJ22679.1"/>
    </source>
</evidence>
<dbReference type="EMBL" id="BARW01041135">
    <property type="protein sequence ID" value="GAJ22679.1"/>
    <property type="molecule type" value="Genomic_DNA"/>
</dbReference>
<dbReference type="AlphaFoldDB" id="X1UYZ7"/>
<dbReference type="Pfam" id="PF00005">
    <property type="entry name" value="ABC_tran"/>
    <property type="match status" value="1"/>
</dbReference>
<protein>
    <recommendedName>
        <fullName evidence="1">ABC transporter domain-containing protein</fullName>
    </recommendedName>
</protein>
<dbReference type="PANTHER" id="PTHR24221:SF654">
    <property type="entry name" value="ATP-BINDING CASSETTE SUB-FAMILY B MEMBER 6"/>
    <property type="match status" value="1"/>
</dbReference>
<feature type="non-terminal residue" evidence="2">
    <location>
        <position position="105"/>
    </location>
</feature>
<dbReference type="Gene3D" id="3.40.50.300">
    <property type="entry name" value="P-loop containing nucleotide triphosphate hydrolases"/>
    <property type="match status" value="1"/>
</dbReference>
<evidence type="ECO:0000259" key="1">
    <source>
        <dbReference type="Pfam" id="PF00005"/>
    </source>
</evidence>
<dbReference type="GO" id="GO:0005524">
    <property type="term" value="F:ATP binding"/>
    <property type="evidence" value="ECO:0007669"/>
    <property type="project" value="InterPro"/>
</dbReference>